<dbReference type="RefSeq" id="WP_306884393.1">
    <property type="nucleotide sequence ID" value="NZ_JAUSUL010000001.1"/>
</dbReference>
<name>A0AAE4AQY9_9HYPH</name>
<organism evidence="6 7">
    <name type="scientific">Amorphus orientalis</name>
    <dbReference type="NCBI Taxonomy" id="649198"/>
    <lineage>
        <taxon>Bacteria</taxon>
        <taxon>Pseudomonadati</taxon>
        <taxon>Pseudomonadota</taxon>
        <taxon>Alphaproteobacteria</taxon>
        <taxon>Hyphomicrobiales</taxon>
        <taxon>Amorphaceae</taxon>
        <taxon>Amorphus</taxon>
    </lineage>
</organism>
<sequence length="945" mass="101161">MPHWISERFLYVLILAMLCAFPVVDAAAQSTSSPSSVIYERSDEPEREYSDWERRIAREVIASGQMLDGDPRMEDAVSMLAQRGRSLLSGGGSLTQDWVRENLRSILPELDNAMASAALDAATNEMARGGTALAEGLAGAMTGLSGGETGDVGSDMQTLALRSGLEGLRAGAAASSLVFLNKLELEYSLTEGGLDEYSILSVQPLWSSEDLHHNVFAQGSFSKKEVEDIGTGVVDRRKTANAGLAYRYITEDEQHMFGANAFFDHQWPYHHSRMSLGVDYKTSLYGVSVNKYFALSDWRGRDDGYEEKALGGEDIEVSGRAPKIPELEVFAKGYHWIQEKTDALNPDGDDIWGYQFAMEYTPVNAFTVRTQATKDNEMDDLEGEITLRLNYRFGQGFDEMWERPSYNLASVMDRRFDKVRRTNEIRVQVRQDPNVTAQVTFAQGANVSVGQALEFGATITTGNSAGDAVTVMFGNGARLDVGQNTQVRIEEDAIVLLSGLIQFTSGDGGISTINTPGGTIALIGTDVDVRTAGSSTTLRVRDGAADFTDDTGTTRVNTEQLGESQDGDGTPPQIKGEGTAIFETHASEAHAQLDLIGPSPTNRKAAPYASDEVSISGTLANGNTLSFTVPLTEAVTVTGTPRLYFTLGGQDRYADYTSGSGTNSLIFTYTVGAGDGTLSNVIAQDIEKNGGTLKGTANGAPMVRQVSGSLSGSVPAVTMLGQTGCPAGDLSVPGDVACARLFGSDPTDMADVGIFAGELPDGTEIFVKRCDQGATWDGSACSGRAIMQWRNAIPNDDATTNLGNGSAITSTAAVDGPGNTDDLINTGAPVGTYPAAESCRALGADWYLPAITELDVIYSNLEEGEHLADDDTDNPRTTVTDGQGSASAGNNNGPLVAGFDTSGQYYWSSSEYNSNHAWIQRFSDGNQNHHLTYKPINRVVRCARR</sequence>
<feature type="region of interest" description="Disordered" evidence="2">
    <location>
        <begin position="545"/>
        <end position="576"/>
    </location>
</feature>
<evidence type="ECO:0008006" key="8">
    <source>
        <dbReference type="Google" id="ProtNLM"/>
    </source>
</evidence>
<dbReference type="Proteomes" id="UP001229244">
    <property type="component" value="Unassembled WGS sequence"/>
</dbReference>
<protein>
    <recommendedName>
        <fullName evidence="8">Inverse autotransporter beta-domain domain-containing protein</fullName>
    </recommendedName>
</protein>
<keyword evidence="7" id="KW-1185">Reference proteome</keyword>
<evidence type="ECO:0000256" key="2">
    <source>
        <dbReference type="SAM" id="MobiDB-lite"/>
    </source>
</evidence>
<dbReference type="InterPro" id="IPR051715">
    <property type="entry name" value="Intimin-Invasin_domain"/>
</dbReference>
<feature type="signal peptide" evidence="3">
    <location>
        <begin position="1"/>
        <end position="26"/>
    </location>
</feature>
<dbReference type="InterPro" id="IPR006860">
    <property type="entry name" value="FecR"/>
</dbReference>
<feature type="chain" id="PRO_5042076658" description="Inverse autotransporter beta-domain domain-containing protein" evidence="3">
    <location>
        <begin position="27"/>
        <end position="945"/>
    </location>
</feature>
<feature type="region of interest" description="Disordered" evidence="2">
    <location>
        <begin position="866"/>
        <end position="893"/>
    </location>
</feature>
<gene>
    <name evidence="6" type="ORF">J2S73_001043</name>
</gene>
<feature type="domain" description="Inverse autotransporter beta-domain" evidence="5">
    <location>
        <begin position="233"/>
        <end position="423"/>
    </location>
</feature>
<reference evidence="6" key="1">
    <citation type="submission" date="2023-07" db="EMBL/GenBank/DDBJ databases">
        <title>Genomic Encyclopedia of Type Strains, Phase IV (KMG-IV): sequencing the most valuable type-strain genomes for metagenomic binning, comparative biology and taxonomic classification.</title>
        <authorList>
            <person name="Goeker M."/>
        </authorList>
    </citation>
    <scope>NUCLEOTIDE SEQUENCE</scope>
    <source>
        <strain evidence="6">DSM 21202</strain>
    </source>
</reference>
<proteinExistence type="inferred from homology"/>
<evidence type="ECO:0000256" key="3">
    <source>
        <dbReference type="SAM" id="SignalP"/>
    </source>
</evidence>
<dbReference type="PANTHER" id="PTHR39576:SF2">
    <property type="entry name" value="ATTACHING AND EFFACING PROTEIN HOMOLOG-RELATED"/>
    <property type="match status" value="1"/>
</dbReference>
<feature type="domain" description="FecR protein" evidence="4">
    <location>
        <begin position="458"/>
        <end position="545"/>
    </location>
</feature>
<dbReference type="InterPro" id="IPR038177">
    <property type="entry name" value="IAT_beta_sf"/>
</dbReference>
<accession>A0AAE4AQY9</accession>
<evidence type="ECO:0000259" key="4">
    <source>
        <dbReference type="Pfam" id="PF04773"/>
    </source>
</evidence>
<feature type="compositionally biased region" description="Low complexity" evidence="2">
    <location>
        <begin position="884"/>
        <end position="893"/>
    </location>
</feature>
<evidence type="ECO:0000259" key="5">
    <source>
        <dbReference type="Pfam" id="PF11924"/>
    </source>
</evidence>
<dbReference type="InterPro" id="IPR024519">
    <property type="entry name" value="IAT_beta"/>
</dbReference>
<dbReference type="PANTHER" id="PTHR39576">
    <property type="entry name" value="ATTACHING AND EFFACING PROTEIN HOMOLOG-RELATED-RELATED"/>
    <property type="match status" value="1"/>
</dbReference>
<comment type="similarity">
    <text evidence="1">Belongs to the intimin/invasin family.</text>
</comment>
<dbReference type="Pfam" id="PF11924">
    <property type="entry name" value="IAT_beta"/>
    <property type="match status" value="1"/>
</dbReference>
<dbReference type="Gene3D" id="2.40.160.160">
    <property type="entry name" value="Inverse autotransporter, beta-domain"/>
    <property type="match status" value="1"/>
</dbReference>
<evidence type="ECO:0000256" key="1">
    <source>
        <dbReference type="ARBA" id="ARBA00010116"/>
    </source>
</evidence>
<comment type="caution">
    <text evidence="6">The sequence shown here is derived from an EMBL/GenBank/DDBJ whole genome shotgun (WGS) entry which is preliminary data.</text>
</comment>
<evidence type="ECO:0000313" key="6">
    <source>
        <dbReference type="EMBL" id="MDQ0314606.1"/>
    </source>
</evidence>
<dbReference type="Pfam" id="PF04773">
    <property type="entry name" value="FecR"/>
    <property type="match status" value="1"/>
</dbReference>
<keyword evidence="3" id="KW-0732">Signal</keyword>
<dbReference type="GO" id="GO:0009279">
    <property type="term" value="C:cell outer membrane"/>
    <property type="evidence" value="ECO:0007669"/>
    <property type="project" value="TreeGrafter"/>
</dbReference>
<dbReference type="AlphaFoldDB" id="A0AAE4AQY9"/>
<dbReference type="EMBL" id="JAUSUL010000001">
    <property type="protein sequence ID" value="MDQ0314606.1"/>
    <property type="molecule type" value="Genomic_DNA"/>
</dbReference>
<evidence type="ECO:0000313" key="7">
    <source>
        <dbReference type="Proteomes" id="UP001229244"/>
    </source>
</evidence>